<feature type="chain" id="PRO_5002080092" description="aECM cysteine-cradle domain-containing protein" evidence="2">
    <location>
        <begin position="22"/>
        <end position="259"/>
    </location>
</feature>
<dbReference type="EMBL" id="JPKZ01001676">
    <property type="protein sequence ID" value="KHN80845.1"/>
    <property type="molecule type" value="Genomic_DNA"/>
</dbReference>
<evidence type="ECO:0000313" key="4">
    <source>
        <dbReference type="EMBL" id="KHN80845.1"/>
    </source>
</evidence>
<feature type="signal peptide" evidence="2">
    <location>
        <begin position="1"/>
        <end position="21"/>
    </location>
</feature>
<dbReference type="AlphaFoldDB" id="A0A0B2VIG6"/>
<protein>
    <recommendedName>
        <fullName evidence="3">aECM cysteine-cradle domain-containing protein</fullName>
    </recommendedName>
</protein>
<dbReference type="InterPro" id="IPR055352">
    <property type="entry name" value="CCD_aECM"/>
</dbReference>
<gene>
    <name evidence="4" type="ORF">Tcan_03823</name>
</gene>
<sequence length="259" mass="29346">MNYYFCTVVLSVLWLTRTSEARTPSAVLTDYQQRIEEIRRLVNKSKSPLKTKRYKCVEIDDFEQNFDANNRLWPADDGGASRRSQIMLQMHEHTDGSSSFSEQIVLSQLAPPKWQRTSDRKQPVTVEMSKTLLPSTQTSAPTAAETPHSVAEHGPATRDSFIDSIPRAHVIPQPQIARQPPTLEEHEVPASARNAQHRPNLRPPLILSPQHCAQIKHYANMYAIVDVKKWVSRNCSFAKMYLPNATCDEINILVASCNL</sequence>
<dbReference type="STRING" id="6265.A0A0B2VIG6"/>
<feature type="compositionally biased region" description="Polar residues" evidence="1">
    <location>
        <begin position="132"/>
        <end position="141"/>
    </location>
</feature>
<dbReference type="OrthoDB" id="5778813at2759"/>
<evidence type="ECO:0000256" key="1">
    <source>
        <dbReference type="SAM" id="MobiDB-lite"/>
    </source>
</evidence>
<dbReference type="Pfam" id="PF23626">
    <property type="entry name" value="CCD_aECM"/>
    <property type="match status" value="1"/>
</dbReference>
<evidence type="ECO:0000259" key="3">
    <source>
        <dbReference type="Pfam" id="PF23626"/>
    </source>
</evidence>
<name>A0A0B2VIG6_TOXCA</name>
<accession>A0A0B2VIG6</accession>
<reference evidence="4 5" key="1">
    <citation type="submission" date="2014-11" db="EMBL/GenBank/DDBJ databases">
        <title>Genetic blueprint of the zoonotic pathogen Toxocara canis.</title>
        <authorList>
            <person name="Zhu X.-Q."/>
            <person name="Korhonen P.K."/>
            <person name="Cai H."/>
            <person name="Young N.D."/>
            <person name="Nejsum P."/>
            <person name="von Samson-Himmelstjerna G."/>
            <person name="Boag P.R."/>
            <person name="Tan P."/>
            <person name="Li Q."/>
            <person name="Min J."/>
            <person name="Yang Y."/>
            <person name="Wang X."/>
            <person name="Fang X."/>
            <person name="Hall R.S."/>
            <person name="Hofmann A."/>
            <person name="Sternberg P.W."/>
            <person name="Jex A.R."/>
            <person name="Gasser R.B."/>
        </authorList>
    </citation>
    <scope>NUCLEOTIDE SEQUENCE [LARGE SCALE GENOMIC DNA]</scope>
    <source>
        <strain evidence="4">PN_DK_2014</strain>
    </source>
</reference>
<keyword evidence="5" id="KW-1185">Reference proteome</keyword>
<keyword evidence="2" id="KW-0732">Signal</keyword>
<organism evidence="4 5">
    <name type="scientific">Toxocara canis</name>
    <name type="common">Canine roundworm</name>
    <dbReference type="NCBI Taxonomy" id="6265"/>
    <lineage>
        <taxon>Eukaryota</taxon>
        <taxon>Metazoa</taxon>
        <taxon>Ecdysozoa</taxon>
        <taxon>Nematoda</taxon>
        <taxon>Chromadorea</taxon>
        <taxon>Rhabditida</taxon>
        <taxon>Spirurina</taxon>
        <taxon>Ascaridomorpha</taxon>
        <taxon>Ascaridoidea</taxon>
        <taxon>Toxocaridae</taxon>
        <taxon>Toxocara</taxon>
    </lineage>
</organism>
<feature type="region of interest" description="Disordered" evidence="1">
    <location>
        <begin position="131"/>
        <end position="159"/>
    </location>
</feature>
<proteinExistence type="predicted"/>
<evidence type="ECO:0000256" key="2">
    <source>
        <dbReference type="SAM" id="SignalP"/>
    </source>
</evidence>
<dbReference type="PANTHER" id="PTHR37435:SF5">
    <property type="entry name" value="SECRETED PROTEIN"/>
    <property type="match status" value="1"/>
</dbReference>
<comment type="caution">
    <text evidence="4">The sequence shown here is derived from an EMBL/GenBank/DDBJ whole genome shotgun (WGS) entry which is preliminary data.</text>
</comment>
<feature type="domain" description="aECM cysteine-cradle" evidence="3">
    <location>
        <begin position="209"/>
        <end position="258"/>
    </location>
</feature>
<dbReference type="Proteomes" id="UP000031036">
    <property type="component" value="Unassembled WGS sequence"/>
</dbReference>
<evidence type="ECO:0000313" key="5">
    <source>
        <dbReference type="Proteomes" id="UP000031036"/>
    </source>
</evidence>
<dbReference type="PANTHER" id="PTHR37435">
    <property type="entry name" value="PROTEIN CBG14344"/>
    <property type="match status" value="1"/>
</dbReference>